<dbReference type="Proteomes" id="UP001143856">
    <property type="component" value="Unassembled WGS sequence"/>
</dbReference>
<keyword evidence="2" id="KW-1185">Reference proteome</keyword>
<name>A0ACC1PMY1_9PEZI</name>
<organism evidence="1 2">
    <name type="scientific">Xylaria curta</name>
    <dbReference type="NCBI Taxonomy" id="42375"/>
    <lineage>
        <taxon>Eukaryota</taxon>
        <taxon>Fungi</taxon>
        <taxon>Dikarya</taxon>
        <taxon>Ascomycota</taxon>
        <taxon>Pezizomycotina</taxon>
        <taxon>Sordariomycetes</taxon>
        <taxon>Xylariomycetidae</taxon>
        <taxon>Xylariales</taxon>
        <taxon>Xylariaceae</taxon>
        <taxon>Xylaria</taxon>
    </lineage>
</organism>
<sequence>MMFNLKSSFLLGLVAVSVASPTPSFDLVARAKIPDPLVCDGTTWTKDQIYNSIQQARALENSNYAYPKRFYNNENIFGTPADLWEFPLADPVWRNGVSPGTFRVIVKDNYDYVGVTNKDVGSGGTVHKC</sequence>
<accession>A0ACC1PMY1</accession>
<comment type="caution">
    <text evidence="1">The sequence shown here is derived from an EMBL/GenBank/DDBJ whole genome shotgun (WGS) entry which is preliminary data.</text>
</comment>
<protein>
    <submittedName>
        <fullName evidence="1">Uncharacterized protein</fullName>
    </submittedName>
</protein>
<evidence type="ECO:0000313" key="2">
    <source>
        <dbReference type="Proteomes" id="UP001143856"/>
    </source>
</evidence>
<gene>
    <name evidence="1" type="ORF">NUW58_g922</name>
</gene>
<dbReference type="EMBL" id="JAPDGR010000090">
    <property type="protein sequence ID" value="KAJ2996587.1"/>
    <property type="molecule type" value="Genomic_DNA"/>
</dbReference>
<reference evidence="1" key="1">
    <citation type="submission" date="2022-10" db="EMBL/GenBank/DDBJ databases">
        <title>Genome Sequence of Xylaria curta.</title>
        <authorList>
            <person name="Buettner E."/>
        </authorList>
    </citation>
    <scope>NUCLEOTIDE SEQUENCE</scope>
    <source>
        <strain evidence="1">Babe10</strain>
    </source>
</reference>
<proteinExistence type="predicted"/>
<evidence type="ECO:0000313" key="1">
    <source>
        <dbReference type="EMBL" id="KAJ2996587.1"/>
    </source>
</evidence>